<dbReference type="NCBIfam" id="NF041328">
    <property type="entry name" value="C_rich_MXAN6577"/>
    <property type="match status" value="1"/>
</dbReference>
<dbReference type="EMBL" id="CP011125">
    <property type="protein sequence ID" value="AKF08206.1"/>
    <property type="molecule type" value="Genomic_DNA"/>
</dbReference>
<evidence type="ECO:0000313" key="2">
    <source>
        <dbReference type="EMBL" id="AKF08206.1"/>
    </source>
</evidence>
<dbReference type="STRING" id="927083.DB32_005355"/>
<dbReference type="AlphaFoldDB" id="A0A0F6W5R9"/>
<name>A0A0F6W5R9_9BACT</name>
<dbReference type="PANTHER" id="PTHR33227:SF48">
    <property type="entry name" value="STIGMA-SPECIFIC STIG1-LIKE PROTEIN 4"/>
    <property type="match status" value="1"/>
</dbReference>
<accession>A0A0F6W5R9</accession>
<dbReference type="PANTHER" id="PTHR33227">
    <property type="entry name" value="STIGMA-SPECIFIC STIG1-LIKE PROTEIN 3"/>
    <property type="match status" value="1"/>
</dbReference>
<evidence type="ECO:0000256" key="1">
    <source>
        <dbReference type="ARBA" id="ARBA00022729"/>
    </source>
</evidence>
<proteinExistence type="predicted"/>
<dbReference type="Pfam" id="PF04885">
    <property type="entry name" value="Stig1"/>
    <property type="match status" value="1"/>
</dbReference>
<evidence type="ECO:0000313" key="3">
    <source>
        <dbReference type="Proteomes" id="UP000034883"/>
    </source>
</evidence>
<reference evidence="2 3" key="1">
    <citation type="submission" date="2015-03" db="EMBL/GenBank/DDBJ databases">
        <title>Genome assembly of Sandaracinus amylolyticus DSM 53668.</title>
        <authorList>
            <person name="Sharma G."/>
            <person name="Subramanian S."/>
        </authorList>
    </citation>
    <scope>NUCLEOTIDE SEQUENCE [LARGE SCALE GENOMIC DNA]</scope>
    <source>
        <strain evidence="2 3">DSM 53668</strain>
    </source>
</reference>
<dbReference type="InterPro" id="IPR006969">
    <property type="entry name" value="Stig-like"/>
</dbReference>
<dbReference type="KEGG" id="samy:DB32_005355"/>
<sequence length="768" mass="76919">MGCGGDDDGTDPGVDASTPLVDAGPLECADGTTRCGTECVSTSESRRNCGACGNACAAGEACVDGECGVLCPSSQTECGGTCADLATDRSNCGECGNACGAGQVCADGECAVSCPEGQVVCGGVCADLQSSHANCGECGNACAPGAVCNAGHCEITCGGSLAACDGACVSLATSPDHCGACGNACPAVAGGTPFCSNGSCRFECSALQGDCNGIATDGCETPLATDVENCGGCGIGCELADAVAGCSAGECVLASCDAGFDDCDGAPENGCEAELATDALNCGACGTVCGVDQACVRSTCIAAGGGGAGAGDRCESAIPLTVGTNTITWEAATNDYLRERASCSTSAGLNGPDIVLSYTAPANQALTFTFHKANSASSATSYAPLLVSLVTTCGDPDSEIACLYASTLSAAMQPTDQVVVPAGTTVYVHVIDSGTASDLPPLPNPLTVDVTATQVACAPGIGGVVGNTQTDVITNIGTVTADYLAVDDEYFYVGDSSAFFRAPRAGGSHQDIEAAAGLTSSHLGAAMAIHGDDIYMVEATTSSTVGSRGRLFRISRDGGVTWRIEDYADFFPIPADDFRSAYVYGDKLYLLTEEDSTGVSTEIWSVDLGVTLDDTTRFVAAVQERVLSPSSTPGMGDCNGLTRDATYFYLACVDTTSTDTLFRVPVAGGAPEVMFASPAFDINSSVSSTLRGGDTDADGTFDVLYLVGAASSGDFTDTVQFVCEPAGPSPTLSTLANVTGMTGGLAIDPATGALVTFDDSADEFVVIQ</sequence>
<keyword evidence="1" id="KW-0732">Signal</keyword>
<organism evidence="2 3">
    <name type="scientific">Sandaracinus amylolyticus</name>
    <dbReference type="NCBI Taxonomy" id="927083"/>
    <lineage>
        <taxon>Bacteria</taxon>
        <taxon>Pseudomonadati</taxon>
        <taxon>Myxococcota</taxon>
        <taxon>Polyangia</taxon>
        <taxon>Polyangiales</taxon>
        <taxon>Sandaracinaceae</taxon>
        <taxon>Sandaracinus</taxon>
    </lineage>
</organism>
<dbReference type="Proteomes" id="UP000034883">
    <property type="component" value="Chromosome"/>
</dbReference>
<protein>
    <submittedName>
        <fullName evidence="2">Tryptophan synthase alpha chain</fullName>
    </submittedName>
</protein>
<keyword evidence="3" id="KW-1185">Reference proteome</keyword>
<gene>
    <name evidence="2" type="ORF">DB32_005355</name>
</gene>